<evidence type="ECO:0000313" key="2">
    <source>
        <dbReference type="Proteomes" id="UP000183257"/>
    </source>
</evidence>
<dbReference type="EMBL" id="FPIY01000005">
    <property type="protein sequence ID" value="SFW64147.1"/>
    <property type="molecule type" value="Genomic_DNA"/>
</dbReference>
<name>A0A1K1QWZ4_9FLAO</name>
<proteinExistence type="predicted"/>
<sequence>MSCENKPKLELKPIIAKAEQITQPAIQQTKSIEELWNVMVLEKGGCLGGAQYIKDFKREIPTMVFSEKEWKTFSKRDKTEVTSFLLSKLADTTRTAVHTCPFSNATNGEMAVYALQHIYDINWYNFAHFKEYDGKKITSATDQPQMWLQNILKNKKEREKLASLFNNKLKN</sequence>
<dbReference type="AlphaFoldDB" id="A0A1K1QWZ4"/>
<reference evidence="2" key="1">
    <citation type="submission" date="2016-11" db="EMBL/GenBank/DDBJ databases">
        <authorList>
            <person name="Varghese N."/>
            <person name="Submissions S."/>
        </authorList>
    </citation>
    <scope>NUCLEOTIDE SEQUENCE [LARGE SCALE GENOMIC DNA]</scope>
    <source>
        <strain evidence="2">DSM 24786</strain>
    </source>
</reference>
<dbReference type="STRING" id="76595.SAMN05660313_03034"/>
<dbReference type="Proteomes" id="UP000183257">
    <property type="component" value="Unassembled WGS sequence"/>
</dbReference>
<accession>A0A1K1QWZ4</accession>
<protein>
    <submittedName>
        <fullName evidence="1">Uncharacterized protein</fullName>
    </submittedName>
</protein>
<dbReference type="OrthoDB" id="1427980at2"/>
<keyword evidence="2" id="KW-1185">Reference proteome</keyword>
<gene>
    <name evidence="1" type="ORF">SAMN05660313_03034</name>
</gene>
<organism evidence="1 2">
    <name type="scientific">Cellulophaga fucicola</name>
    <dbReference type="NCBI Taxonomy" id="76595"/>
    <lineage>
        <taxon>Bacteria</taxon>
        <taxon>Pseudomonadati</taxon>
        <taxon>Bacteroidota</taxon>
        <taxon>Flavobacteriia</taxon>
        <taxon>Flavobacteriales</taxon>
        <taxon>Flavobacteriaceae</taxon>
        <taxon>Cellulophaga</taxon>
    </lineage>
</organism>
<dbReference type="RefSeq" id="WP_072304655.1">
    <property type="nucleotide sequence ID" value="NZ_FPIY01000005.1"/>
</dbReference>
<evidence type="ECO:0000313" key="1">
    <source>
        <dbReference type="EMBL" id="SFW64147.1"/>
    </source>
</evidence>